<protein>
    <submittedName>
        <fullName evidence="2">Uncharacterized protein</fullName>
    </submittedName>
</protein>
<feature type="transmembrane region" description="Helical" evidence="1">
    <location>
        <begin position="28"/>
        <end position="53"/>
    </location>
</feature>
<organism evidence="2 3">
    <name type="scientific">Ureibacillus yapensis</name>
    <dbReference type="NCBI Taxonomy" id="2304605"/>
    <lineage>
        <taxon>Bacteria</taxon>
        <taxon>Bacillati</taxon>
        <taxon>Bacillota</taxon>
        <taxon>Bacilli</taxon>
        <taxon>Bacillales</taxon>
        <taxon>Caryophanaceae</taxon>
        <taxon>Ureibacillus</taxon>
    </lineage>
</organism>
<keyword evidence="1" id="KW-0812">Transmembrane</keyword>
<dbReference type="EMBL" id="QWEI01000018">
    <property type="protein sequence ID" value="RHW31163.1"/>
    <property type="molecule type" value="Genomic_DNA"/>
</dbReference>
<gene>
    <name evidence="2" type="ORF">D1B33_18030</name>
</gene>
<keyword evidence="1" id="KW-1133">Transmembrane helix</keyword>
<dbReference type="Proteomes" id="UP000265692">
    <property type="component" value="Unassembled WGS sequence"/>
</dbReference>
<dbReference type="RefSeq" id="WP_118877801.1">
    <property type="nucleotide sequence ID" value="NZ_QWEI01000018.1"/>
</dbReference>
<accession>A0A396S2I4</accession>
<reference evidence="2 3" key="1">
    <citation type="submission" date="2018-08" db="EMBL/GenBank/DDBJ databases">
        <title>Lysinibacillus sp. YLB-03 draft genome sequence.</title>
        <authorList>
            <person name="Yu L."/>
        </authorList>
    </citation>
    <scope>NUCLEOTIDE SEQUENCE [LARGE SCALE GENOMIC DNA]</scope>
    <source>
        <strain evidence="2 3">YLB-03</strain>
    </source>
</reference>
<feature type="transmembrane region" description="Helical" evidence="1">
    <location>
        <begin position="59"/>
        <end position="84"/>
    </location>
</feature>
<dbReference type="AlphaFoldDB" id="A0A396S2I4"/>
<name>A0A396S2I4_9BACL</name>
<proteinExistence type="predicted"/>
<sequence length="90" mass="10069">MPIAIVILVAAIGLAAYLSKNKERKKKFTIWGIAAILLIAPLLSWIAGILFGMEEGDGFVGFTVMLYSFVLLEVIGFILLYFGIFKRMRR</sequence>
<keyword evidence="1" id="KW-0472">Membrane</keyword>
<dbReference type="OrthoDB" id="2442156at2"/>
<keyword evidence="3" id="KW-1185">Reference proteome</keyword>
<evidence type="ECO:0000313" key="3">
    <source>
        <dbReference type="Proteomes" id="UP000265692"/>
    </source>
</evidence>
<evidence type="ECO:0000313" key="2">
    <source>
        <dbReference type="EMBL" id="RHW31163.1"/>
    </source>
</evidence>
<evidence type="ECO:0000256" key="1">
    <source>
        <dbReference type="SAM" id="Phobius"/>
    </source>
</evidence>
<comment type="caution">
    <text evidence="2">The sequence shown here is derived from an EMBL/GenBank/DDBJ whole genome shotgun (WGS) entry which is preliminary data.</text>
</comment>